<dbReference type="AlphaFoldDB" id="A0A0F9ILD7"/>
<reference evidence="2" key="1">
    <citation type="journal article" date="2015" name="Nature">
        <title>Complex archaea that bridge the gap between prokaryotes and eukaryotes.</title>
        <authorList>
            <person name="Spang A."/>
            <person name="Saw J.H."/>
            <person name="Jorgensen S.L."/>
            <person name="Zaremba-Niedzwiedzka K."/>
            <person name="Martijn J."/>
            <person name="Lind A.E."/>
            <person name="van Eijk R."/>
            <person name="Schleper C."/>
            <person name="Guy L."/>
            <person name="Ettema T.J."/>
        </authorList>
    </citation>
    <scope>NUCLEOTIDE SEQUENCE</scope>
</reference>
<comment type="caution">
    <text evidence="2">The sequence shown here is derived from an EMBL/GenBank/DDBJ whole genome shotgun (WGS) entry which is preliminary data.</text>
</comment>
<feature type="coiled-coil region" evidence="1">
    <location>
        <begin position="27"/>
        <end position="54"/>
    </location>
</feature>
<evidence type="ECO:0000313" key="2">
    <source>
        <dbReference type="EMBL" id="KKM37619.1"/>
    </source>
</evidence>
<gene>
    <name evidence="2" type="ORF">LCGC14_1564740</name>
</gene>
<name>A0A0F9ILD7_9ZZZZ</name>
<protein>
    <submittedName>
        <fullName evidence="2">Uncharacterized protein</fullName>
    </submittedName>
</protein>
<keyword evidence="1" id="KW-0175">Coiled coil</keyword>
<dbReference type="EMBL" id="LAZR01012124">
    <property type="protein sequence ID" value="KKM37619.1"/>
    <property type="molecule type" value="Genomic_DNA"/>
</dbReference>
<accession>A0A0F9ILD7</accession>
<evidence type="ECO:0000256" key="1">
    <source>
        <dbReference type="SAM" id="Coils"/>
    </source>
</evidence>
<sequence length="156" mass="17151">MVSKQKTPATPKERPTLRRLQELGVTFRAKKAAYDKLEKEIKALKVEIREVTEALGDMPALATEGPTSHITLDDGPKLTVTRSEPVPTPPLDAVRFLAAVGPEQFFRFCVVTKVASKDFDAEEWTRAVQAEEFTNDILVDCLGKAPNAKAWSVGIG</sequence>
<proteinExistence type="predicted"/>
<organism evidence="2">
    <name type="scientific">marine sediment metagenome</name>
    <dbReference type="NCBI Taxonomy" id="412755"/>
    <lineage>
        <taxon>unclassified sequences</taxon>
        <taxon>metagenomes</taxon>
        <taxon>ecological metagenomes</taxon>
    </lineage>
</organism>